<protein>
    <submittedName>
        <fullName evidence="1">Uncharacterized protein</fullName>
    </submittedName>
</protein>
<organism evidence="1 2">
    <name type="scientific">Nephila pilipes</name>
    <name type="common">Giant wood spider</name>
    <name type="synonym">Nephila maculata</name>
    <dbReference type="NCBI Taxonomy" id="299642"/>
    <lineage>
        <taxon>Eukaryota</taxon>
        <taxon>Metazoa</taxon>
        <taxon>Ecdysozoa</taxon>
        <taxon>Arthropoda</taxon>
        <taxon>Chelicerata</taxon>
        <taxon>Arachnida</taxon>
        <taxon>Araneae</taxon>
        <taxon>Araneomorphae</taxon>
        <taxon>Entelegynae</taxon>
        <taxon>Araneoidea</taxon>
        <taxon>Nephilidae</taxon>
        <taxon>Nephila</taxon>
    </lineage>
</organism>
<comment type="caution">
    <text evidence="1">The sequence shown here is derived from an EMBL/GenBank/DDBJ whole genome shotgun (WGS) entry which is preliminary data.</text>
</comment>
<dbReference type="Proteomes" id="UP000887013">
    <property type="component" value="Unassembled WGS sequence"/>
</dbReference>
<proteinExistence type="predicted"/>
<name>A0A8X6NQ21_NEPPI</name>
<dbReference type="AlphaFoldDB" id="A0A8X6NQ21"/>
<reference evidence="1" key="1">
    <citation type="submission" date="2020-08" db="EMBL/GenBank/DDBJ databases">
        <title>Multicomponent nature underlies the extraordinary mechanical properties of spider dragline silk.</title>
        <authorList>
            <person name="Kono N."/>
            <person name="Nakamura H."/>
            <person name="Mori M."/>
            <person name="Yoshida Y."/>
            <person name="Ohtoshi R."/>
            <person name="Malay A.D."/>
            <person name="Moran D.A.P."/>
            <person name="Tomita M."/>
            <person name="Numata K."/>
            <person name="Arakawa K."/>
        </authorList>
    </citation>
    <scope>NUCLEOTIDE SEQUENCE</scope>
</reference>
<feature type="non-terminal residue" evidence="1">
    <location>
        <position position="42"/>
    </location>
</feature>
<sequence length="42" mass="4820">MDPARMNSSSIKVVINSYSKHREHSITLEIIENETLLEAVTY</sequence>
<dbReference type="EMBL" id="BMAW01011818">
    <property type="protein sequence ID" value="GFT25698.1"/>
    <property type="molecule type" value="Genomic_DNA"/>
</dbReference>
<keyword evidence="2" id="KW-1185">Reference proteome</keyword>
<gene>
    <name evidence="1" type="ORF">NPIL_357251</name>
</gene>
<evidence type="ECO:0000313" key="2">
    <source>
        <dbReference type="Proteomes" id="UP000887013"/>
    </source>
</evidence>
<accession>A0A8X6NQ21</accession>
<evidence type="ECO:0000313" key="1">
    <source>
        <dbReference type="EMBL" id="GFT25698.1"/>
    </source>
</evidence>